<organism evidence="2 3">
    <name type="scientific">Austropuccinia psidii MF-1</name>
    <dbReference type="NCBI Taxonomy" id="1389203"/>
    <lineage>
        <taxon>Eukaryota</taxon>
        <taxon>Fungi</taxon>
        <taxon>Dikarya</taxon>
        <taxon>Basidiomycota</taxon>
        <taxon>Pucciniomycotina</taxon>
        <taxon>Pucciniomycetes</taxon>
        <taxon>Pucciniales</taxon>
        <taxon>Sphaerophragmiaceae</taxon>
        <taxon>Austropuccinia</taxon>
    </lineage>
</organism>
<dbReference type="EMBL" id="AVOT02029621">
    <property type="protein sequence ID" value="MBW0522524.1"/>
    <property type="molecule type" value="Genomic_DNA"/>
</dbReference>
<evidence type="ECO:0000313" key="3">
    <source>
        <dbReference type="Proteomes" id="UP000765509"/>
    </source>
</evidence>
<keyword evidence="3" id="KW-1185">Reference proteome</keyword>
<feature type="domain" description="Reverse transcriptase Ty1/copia-type" evidence="1">
    <location>
        <begin position="8"/>
        <end position="115"/>
    </location>
</feature>
<dbReference type="InterPro" id="IPR013103">
    <property type="entry name" value="RVT_2"/>
</dbReference>
<sequence>MHKSARSYGSDSQRAWWSPKALACLENHRYSLSSYDTSVFFSKSANIIIWFHVDDGVVFGRNREDIENLHLSLAAEFGIKWSHELNSILGLDIRRDVHGFHLSEVRLIQSILTDHWNQEADYDSLLPIKCDLHTLPERDETIRKQEFISPVGALSYVSLALSSASSGLPEQNAALLPISDYRPCQT</sequence>
<dbReference type="Proteomes" id="UP000765509">
    <property type="component" value="Unassembled WGS sequence"/>
</dbReference>
<evidence type="ECO:0000259" key="1">
    <source>
        <dbReference type="Pfam" id="PF07727"/>
    </source>
</evidence>
<accession>A0A9Q3EJR2</accession>
<name>A0A9Q3EJR2_9BASI</name>
<dbReference type="AlphaFoldDB" id="A0A9Q3EJR2"/>
<evidence type="ECO:0000313" key="2">
    <source>
        <dbReference type="EMBL" id="MBW0522524.1"/>
    </source>
</evidence>
<reference evidence="2" key="1">
    <citation type="submission" date="2021-03" db="EMBL/GenBank/DDBJ databases">
        <title>Draft genome sequence of rust myrtle Austropuccinia psidii MF-1, a brazilian biotype.</title>
        <authorList>
            <person name="Quecine M.C."/>
            <person name="Pachon D.M.R."/>
            <person name="Bonatelli M.L."/>
            <person name="Correr F.H."/>
            <person name="Franceschini L.M."/>
            <person name="Leite T.F."/>
            <person name="Margarido G.R.A."/>
            <person name="Almeida C.A."/>
            <person name="Ferrarezi J.A."/>
            <person name="Labate C.A."/>
        </authorList>
    </citation>
    <scope>NUCLEOTIDE SEQUENCE</scope>
    <source>
        <strain evidence="2">MF-1</strain>
    </source>
</reference>
<comment type="caution">
    <text evidence="2">The sequence shown here is derived from an EMBL/GenBank/DDBJ whole genome shotgun (WGS) entry which is preliminary data.</text>
</comment>
<dbReference type="OrthoDB" id="7691805at2759"/>
<gene>
    <name evidence="2" type="ORF">O181_062239</name>
</gene>
<proteinExistence type="predicted"/>
<protein>
    <recommendedName>
        <fullName evidence="1">Reverse transcriptase Ty1/copia-type domain-containing protein</fullName>
    </recommendedName>
</protein>
<dbReference type="Pfam" id="PF07727">
    <property type="entry name" value="RVT_2"/>
    <property type="match status" value="1"/>
</dbReference>